<dbReference type="AlphaFoldDB" id="A0A9D1NYV3"/>
<dbReference type="Proteomes" id="UP000886889">
    <property type="component" value="Unassembled WGS sequence"/>
</dbReference>
<comment type="caution">
    <text evidence="1">The sequence shown here is derived from an EMBL/GenBank/DDBJ whole genome shotgun (WGS) entry which is preliminary data.</text>
</comment>
<evidence type="ECO:0000313" key="1">
    <source>
        <dbReference type="EMBL" id="HIV22971.1"/>
    </source>
</evidence>
<accession>A0A9D1NYV3</accession>
<name>A0A9D1NYV3_9FIRM</name>
<proteinExistence type="predicted"/>
<reference evidence="1" key="2">
    <citation type="journal article" date="2021" name="PeerJ">
        <title>Extensive microbial diversity within the chicken gut microbiome revealed by metagenomics and culture.</title>
        <authorList>
            <person name="Gilroy R."/>
            <person name="Ravi A."/>
            <person name="Getino M."/>
            <person name="Pursley I."/>
            <person name="Horton D.L."/>
            <person name="Alikhan N.F."/>
            <person name="Baker D."/>
            <person name="Gharbi K."/>
            <person name="Hall N."/>
            <person name="Watson M."/>
            <person name="Adriaenssens E.M."/>
            <person name="Foster-Nyarko E."/>
            <person name="Jarju S."/>
            <person name="Secka A."/>
            <person name="Antonio M."/>
            <person name="Oren A."/>
            <person name="Chaudhuri R.R."/>
            <person name="La Ragione R."/>
            <person name="Hildebrand F."/>
            <person name="Pallen M.J."/>
        </authorList>
    </citation>
    <scope>NUCLEOTIDE SEQUENCE</scope>
    <source>
        <strain evidence="1">ChiBcec6-7307</strain>
    </source>
</reference>
<sequence length="46" mass="5419">MRIKKRRTAGKTAKRIRRLKSLLRLYKRRSGLLKGIWKAAAARLNL</sequence>
<reference evidence="1" key="1">
    <citation type="submission" date="2020-10" db="EMBL/GenBank/DDBJ databases">
        <authorList>
            <person name="Gilroy R."/>
        </authorList>
    </citation>
    <scope>NUCLEOTIDE SEQUENCE</scope>
    <source>
        <strain evidence="1">ChiBcec6-7307</strain>
    </source>
</reference>
<evidence type="ECO:0000313" key="2">
    <source>
        <dbReference type="Proteomes" id="UP000886889"/>
    </source>
</evidence>
<dbReference type="EMBL" id="DVOS01000036">
    <property type="protein sequence ID" value="HIV22971.1"/>
    <property type="molecule type" value="Genomic_DNA"/>
</dbReference>
<organism evidence="1 2">
    <name type="scientific">Candidatus Merdiplasma excrementigallinarum</name>
    <dbReference type="NCBI Taxonomy" id="2840864"/>
    <lineage>
        <taxon>Bacteria</taxon>
        <taxon>Bacillati</taxon>
        <taxon>Bacillota</taxon>
        <taxon>Clostridia</taxon>
        <taxon>Lachnospirales</taxon>
        <taxon>Lachnospiraceae</taxon>
        <taxon>Lachnospiraceae incertae sedis</taxon>
        <taxon>Candidatus Merdiplasma</taxon>
    </lineage>
</organism>
<protein>
    <submittedName>
        <fullName evidence="1">Uncharacterized protein</fullName>
    </submittedName>
</protein>
<gene>
    <name evidence="1" type="ORF">IAC80_03430</name>
</gene>